<dbReference type="EMBL" id="BART01020825">
    <property type="protein sequence ID" value="GAG92751.1"/>
    <property type="molecule type" value="Genomic_DNA"/>
</dbReference>
<feature type="non-terminal residue" evidence="2">
    <location>
        <position position="1"/>
    </location>
</feature>
<comment type="caution">
    <text evidence="2">The sequence shown here is derived from an EMBL/GenBank/DDBJ whole genome shotgun (WGS) entry which is preliminary data.</text>
</comment>
<organism evidence="2">
    <name type="scientific">marine sediment metagenome</name>
    <dbReference type="NCBI Taxonomy" id="412755"/>
    <lineage>
        <taxon>unclassified sequences</taxon>
        <taxon>metagenomes</taxon>
        <taxon>ecological metagenomes</taxon>
    </lineage>
</organism>
<name>X1D8I4_9ZZZZ</name>
<dbReference type="AlphaFoldDB" id="X1D8I4"/>
<evidence type="ECO:0000313" key="2">
    <source>
        <dbReference type="EMBL" id="GAG92751.1"/>
    </source>
</evidence>
<keyword evidence="1" id="KW-0472">Membrane</keyword>
<gene>
    <name evidence="2" type="ORF">S01H4_38591</name>
</gene>
<accession>X1D8I4</accession>
<proteinExistence type="predicted"/>
<reference evidence="2" key="1">
    <citation type="journal article" date="2014" name="Front. Microbiol.">
        <title>High frequency of phylogenetically diverse reductive dehalogenase-homologous genes in deep subseafloor sedimentary metagenomes.</title>
        <authorList>
            <person name="Kawai M."/>
            <person name="Futagami T."/>
            <person name="Toyoda A."/>
            <person name="Takaki Y."/>
            <person name="Nishi S."/>
            <person name="Hori S."/>
            <person name="Arai W."/>
            <person name="Tsubouchi T."/>
            <person name="Morono Y."/>
            <person name="Uchiyama I."/>
            <person name="Ito T."/>
            <person name="Fujiyama A."/>
            <person name="Inagaki F."/>
            <person name="Takami H."/>
        </authorList>
    </citation>
    <scope>NUCLEOTIDE SEQUENCE</scope>
    <source>
        <strain evidence="2">Expedition CK06-06</strain>
    </source>
</reference>
<keyword evidence="1" id="KW-1133">Transmembrane helix</keyword>
<protein>
    <submittedName>
        <fullName evidence="2">Uncharacterized protein</fullName>
    </submittedName>
</protein>
<sequence>KEKVNTEIKRALQESGLKDDEDLSEKITAVGLKIDSNILYTVYDKKLLSDLYSVSKSSEFNEKLLWIIAIVIGLVIMYYTGILETLLGYLGIQMPKPLPVVK</sequence>
<keyword evidence="1" id="KW-0812">Transmembrane</keyword>
<feature type="transmembrane region" description="Helical" evidence="1">
    <location>
        <begin position="64"/>
        <end position="92"/>
    </location>
</feature>
<evidence type="ECO:0000256" key="1">
    <source>
        <dbReference type="SAM" id="Phobius"/>
    </source>
</evidence>